<name>A0ABU6JAV8_9BURK</name>
<evidence type="ECO:0008006" key="3">
    <source>
        <dbReference type="Google" id="ProtNLM"/>
    </source>
</evidence>
<accession>A0ABU6JAV8</accession>
<comment type="caution">
    <text evidence="1">The sequence shown here is derived from an EMBL/GenBank/DDBJ whole genome shotgun (WGS) entry which is preliminary data.</text>
</comment>
<evidence type="ECO:0000313" key="1">
    <source>
        <dbReference type="EMBL" id="MEC4720773.1"/>
    </source>
</evidence>
<reference evidence="1 2" key="1">
    <citation type="submission" date="2023-10" db="EMBL/GenBank/DDBJ databases">
        <title>Noviherbaspirillum sp. CPCC 100848 genome assembly.</title>
        <authorList>
            <person name="Li X.Y."/>
            <person name="Fang X.M."/>
        </authorList>
    </citation>
    <scope>NUCLEOTIDE SEQUENCE [LARGE SCALE GENOMIC DNA]</scope>
    <source>
        <strain evidence="1 2">CPCC 100848</strain>
    </source>
</reference>
<organism evidence="1 2">
    <name type="scientific">Noviherbaspirillum album</name>
    <dbReference type="NCBI Taxonomy" id="3080276"/>
    <lineage>
        <taxon>Bacteria</taxon>
        <taxon>Pseudomonadati</taxon>
        <taxon>Pseudomonadota</taxon>
        <taxon>Betaproteobacteria</taxon>
        <taxon>Burkholderiales</taxon>
        <taxon>Oxalobacteraceae</taxon>
        <taxon>Noviherbaspirillum</taxon>
    </lineage>
</organism>
<evidence type="ECO:0000313" key="2">
    <source>
        <dbReference type="Proteomes" id="UP001352263"/>
    </source>
</evidence>
<keyword evidence="2" id="KW-1185">Reference proteome</keyword>
<proteinExistence type="predicted"/>
<dbReference type="Proteomes" id="UP001352263">
    <property type="component" value="Unassembled WGS sequence"/>
</dbReference>
<dbReference type="EMBL" id="JAWIIV010000013">
    <property type="protein sequence ID" value="MEC4720773.1"/>
    <property type="molecule type" value="Genomic_DNA"/>
</dbReference>
<gene>
    <name evidence="1" type="ORF">RY831_16535</name>
</gene>
<dbReference type="RefSeq" id="WP_326507488.1">
    <property type="nucleotide sequence ID" value="NZ_JAWIIV010000013.1"/>
</dbReference>
<sequence length="69" mass="8031">MLEKSLLKPGQELEHGRFGTVKYTKDCMLLEKLNGKPSTIFVEHEREVIEVLVSHVRIARRLKRRSATQ</sequence>
<protein>
    <recommendedName>
        <fullName evidence="3">DUF3553 domain-containing protein</fullName>
    </recommendedName>
</protein>